<feature type="domain" description="Arginine decarboxylase helical bundle" evidence="3">
    <location>
        <begin position="2"/>
        <end position="32"/>
    </location>
</feature>
<evidence type="ECO:0000256" key="2">
    <source>
        <dbReference type="ARBA" id="ARBA00022898"/>
    </source>
</evidence>
<evidence type="ECO:0000313" key="5">
    <source>
        <dbReference type="EMBL" id="KKL77276.1"/>
    </source>
</evidence>
<evidence type="ECO:0008006" key="6">
    <source>
        <dbReference type="Google" id="ProtNLM"/>
    </source>
</evidence>
<dbReference type="GO" id="GO:0008295">
    <property type="term" value="P:spermidine biosynthetic process"/>
    <property type="evidence" value="ECO:0007669"/>
    <property type="project" value="InterPro"/>
</dbReference>
<feature type="domain" description="Arginine decarboxylase C-terminal helical" evidence="4">
    <location>
        <begin position="159"/>
        <end position="208"/>
    </location>
</feature>
<accession>A0A0F9FFT1</accession>
<dbReference type="Pfam" id="PF17944">
    <property type="entry name" value="Arg_decarbox_C"/>
    <property type="match status" value="1"/>
</dbReference>
<dbReference type="SUPFAM" id="SSF50621">
    <property type="entry name" value="Alanine racemase C-terminal domain-like"/>
    <property type="match status" value="1"/>
</dbReference>
<evidence type="ECO:0000256" key="1">
    <source>
        <dbReference type="ARBA" id="ARBA00001933"/>
    </source>
</evidence>
<evidence type="ECO:0000259" key="4">
    <source>
        <dbReference type="Pfam" id="PF17944"/>
    </source>
</evidence>
<dbReference type="GO" id="GO:0033388">
    <property type="term" value="P:putrescine biosynthetic process from arginine"/>
    <property type="evidence" value="ECO:0007669"/>
    <property type="project" value="TreeGrafter"/>
</dbReference>
<gene>
    <name evidence="5" type="ORF">LCGC14_2036530</name>
</gene>
<dbReference type="EMBL" id="LAZR01023799">
    <property type="protein sequence ID" value="KKL77276.1"/>
    <property type="molecule type" value="Genomic_DNA"/>
</dbReference>
<dbReference type="Pfam" id="PF17810">
    <property type="entry name" value="Arg_decarb_HB"/>
    <property type="match status" value="1"/>
</dbReference>
<dbReference type="InterPro" id="IPR009006">
    <property type="entry name" value="Ala_racemase/Decarboxylase_C"/>
</dbReference>
<dbReference type="InterPro" id="IPR041128">
    <property type="entry name" value="Arg_decarbox_C"/>
</dbReference>
<dbReference type="Gene3D" id="1.10.287.3440">
    <property type="match status" value="1"/>
</dbReference>
<dbReference type="Gene3D" id="2.40.37.10">
    <property type="entry name" value="Lyase, Ornithine Decarboxylase, Chain A, domain 1"/>
    <property type="match status" value="1"/>
</dbReference>
<keyword evidence="2" id="KW-0663">Pyridoxal phosphate</keyword>
<dbReference type="PRINTS" id="PR01180">
    <property type="entry name" value="ARGDCRBXLASE"/>
</dbReference>
<dbReference type="AlphaFoldDB" id="A0A0F9FFT1"/>
<dbReference type="InterPro" id="IPR040634">
    <property type="entry name" value="Arg_decarb_HB"/>
</dbReference>
<organism evidence="5">
    <name type="scientific">marine sediment metagenome</name>
    <dbReference type="NCBI Taxonomy" id="412755"/>
    <lineage>
        <taxon>unclassified sequences</taxon>
        <taxon>metagenomes</taxon>
        <taxon>ecological metagenomes</taxon>
    </lineage>
</organism>
<dbReference type="PANTHER" id="PTHR43295">
    <property type="entry name" value="ARGININE DECARBOXYLASE"/>
    <property type="match status" value="1"/>
</dbReference>
<reference evidence="5" key="1">
    <citation type="journal article" date="2015" name="Nature">
        <title>Complex archaea that bridge the gap between prokaryotes and eukaryotes.</title>
        <authorList>
            <person name="Spang A."/>
            <person name="Saw J.H."/>
            <person name="Jorgensen S.L."/>
            <person name="Zaremba-Niedzwiedzka K."/>
            <person name="Martijn J."/>
            <person name="Lind A.E."/>
            <person name="van Eijk R."/>
            <person name="Schleper C."/>
            <person name="Guy L."/>
            <person name="Ettema T.J."/>
        </authorList>
    </citation>
    <scope>NUCLEOTIDE SEQUENCE</scope>
</reference>
<protein>
    <recommendedName>
        <fullName evidence="6">Arginine decarboxylase</fullName>
    </recommendedName>
</protein>
<evidence type="ECO:0000259" key="3">
    <source>
        <dbReference type="Pfam" id="PF17810"/>
    </source>
</evidence>
<comment type="caution">
    <text evidence="5">The sequence shown here is derived from an EMBL/GenBank/DDBJ whole genome shotgun (WGS) entry which is preliminary data.</text>
</comment>
<sequence>KIEQLYFTILHRVRASLSNNARAHREVLDDLNEKLADKLFVNFSLFQSLPDVWGIQQLFPVMPIENLTQPLTQRAIIQDITCDSDGQIREYVEGAGIETSLPIPEYKHGEQYHIAMFMVGAYQEILGDLHNLFGDTDSVHVELNDEGYVLTNAIKGDSVKDVLKFVDYDSAILADNFAYQVNKLDVSTQCKEGYLAELNAGLEGYTYFED</sequence>
<proteinExistence type="predicted"/>
<feature type="non-terminal residue" evidence="5">
    <location>
        <position position="1"/>
    </location>
</feature>
<dbReference type="InterPro" id="IPR002985">
    <property type="entry name" value="Arg_decrbxlase"/>
</dbReference>
<comment type="cofactor">
    <cofactor evidence="1">
        <name>pyridoxal 5'-phosphate</name>
        <dbReference type="ChEBI" id="CHEBI:597326"/>
    </cofactor>
</comment>
<name>A0A0F9FFT1_9ZZZZ</name>
<dbReference type="GO" id="GO:0006527">
    <property type="term" value="P:L-arginine catabolic process"/>
    <property type="evidence" value="ECO:0007669"/>
    <property type="project" value="InterPro"/>
</dbReference>
<dbReference type="PANTHER" id="PTHR43295:SF9">
    <property type="entry name" value="BIOSYNTHETIC ARGININE DECARBOXYLASE"/>
    <property type="match status" value="1"/>
</dbReference>
<dbReference type="GO" id="GO:0008792">
    <property type="term" value="F:arginine decarboxylase activity"/>
    <property type="evidence" value="ECO:0007669"/>
    <property type="project" value="InterPro"/>
</dbReference>